<feature type="region of interest" description="Disordered" evidence="1">
    <location>
        <begin position="1"/>
        <end position="84"/>
    </location>
</feature>
<feature type="transmembrane region" description="Helical" evidence="2">
    <location>
        <begin position="121"/>
        <end position="139"/>
    </location>
</feature>
<dbReference type="OrthoDB" id="10590611at2759"/>
<proteinExistence type="predicted"/>
<feature type="compositionally biased region" description="Basic and acidic residues" evidence="1">
    <location>
        <begin position="1"/>
        <end position="16"/>
    </location>
</feature>
<keyword evidence="2" id="KW-0472">Membrane</keyword>
<sequence>MNGSRFHERFDKHDAVEWSPAAEKLERLDTDDRPGGSHQARFSDVSLSDEFPTSHNAHIRSPRVAAPLRPPPPPPPHAEPAQQDPYFCIPPSSREGCRPRTSLVHRIMSHMGKSKRRTAKYIMLFLLLLVVAFLIYVFFHKVLPVYSKLQDLKNKLATLDAFKDKVVAKLGVWLDDGKELVGNVKDMVGDGVDRLVDAANKMLGKVRVNIPHVDLEQRRRARSARAVMGEHTGNTSTALSTHIEFAEAMAARFALESRQSSRSASNTVNFKSVHGCDMGRHFTSTARPRAYIPLPFSLLQTWRKGCVVCLPLMKVAEQVLRDAIRLQSRLRQQCGCLLRRPTR</sequence>
<name>A0A9P6GFC1_9PLEO</name>
<organism evidence="3 4">
    <name type="scientific">Paraphaeosphaeria minitans</name>
    <dbReference type="NCBI Taxonomy" id="565426"/>
    <lineage>
        <taxon>Eukaryota</taxon>
        <taxon>Fungi</taxon>
        <taxon>Dikarya</taxon>
        <taxon>Ascomycota</taxon>
        <taxon>Pezizomycotina</taxon>
        <taxon>Dothideomycetes</taxon>
        <taxon>Pleosporomycetidae</taxon>
        <taxon>Pleosporales</taxon>
        <taxon>Massarineae</taxon>
        <taxon>Didymosphaeriaceae</taxon>
        <taxon>Paraphaeosphaeria</taxon>
    </lineage>
</organism>
<keyword evidence="2" id="KW-0812">Transmembrane</keyword>
<dbReference type="Proteomes" id="UP000756921">
    <property type="component" value="Unassembled WGS sequence"/>
</dbReference>
<gene>
    <name evidence="3" type="ORF">PMIN01_07549</name>
</gene>
<dbReference type="EMBL" id="WJXW01000007">
    <property type="protein sequence ID" value="KAF9734646.1"/>
    <property type="molecule type" value="Genomic_DNA"/>
</dbReference>
<evidence type="ECO:0000313" key="3">
    <source>
        <dbReference type="EMBL" id="KAF9734646.1"/>
    </source>
</evidence>
<reference evidence="3" key="1">
    <citation type="journal article" date="2020" name="Mol. Plant Microbe Interact.">
        <title>Genome Sequence of the Biocontrol Agent Coniothyrium minitans strain Conio (IMI 134523).</title>
        <authorList>
            <person name="Patel D."/>
            <person name="Shittu T.A."/>
            <person name="Baroncelli R."/>
            <person name="Muthumeenakshi S."/>
            <person name="Osborne T.H."/>
            <person name="Janganan T.K."/>
            <person name="Sreenivasaprasad S."/>
        </authorList>
    </citation>
    <scope>NUCLEOTIDE SEQUENCE</scope>
    <source>
        <strain evidence="3">Conio</strain>
    </source>
</reference>
<keyword evidence="2" id="KW-1133">Transmembrane helix</keyword>
<feature type="compositionally biased region" description="Pro residues" evidence="1">
    <location>
        <begin position="68"/>
        <end position="78"/>
    </location>
</feature>
<evidence type="ECO:0000256" key="2">
    <source>
        <dbReference type="SAM" id="Phobius"/>
    </source>
</evidence>
<dbReference type="AlphaFoldDB" id="A0A9P6GFC1"/>
<keyword evidence="4" id="KW-1185">Reference proteome</keyword>
<accession>A0A9P6GFC1</accession>
<evidence type="ECO:0000256" key="1">
    <source>
        <dbReference type="SAM" id="MobiDB-lite"/>
    </source>
</evidence>
<protein>
    <submittedName>
        <fullName evidence="3">Uncharacterized protein</fullName>
    </submittedName>
</protein>
<comment type="caution">
    <text evidence="3">The sequence shown here is derived from an EMBL/GenBank/DDBJ whole genome shotgun (WGS) entry which is preliminary data.</text>
</comment>
<evidence type="ECO:0000313" key="4">
    <source>
        <dbReference type="Proteomes" id="UP000756921"/>
    </source>
</evidence>
<feature type="compositionally biased region" description="Basic and acidic residues" evidence="1">
    <location>
        <begin position="23"/>
        <end position="35"/>
    </location>
</feature>